<dbReference type="Pfam" id="PF08722">
    <property type="entry name" value="Tn7_TnsA-like_N"/>
    <property type="match status" value="1"/>
</dbReference>
<dbReference type="NCBIfam" id="NF033179">
    <property type="entry name" value="TnsA_like_Actin"/>
    <property type="match status" value="1"/>
</dbReference>
<dbReference type="InterPro" id="IPR048000">
    <property type="entry name" value="TnsA-like"/>
</dbReference>
<name>A0ABS5REZ1_9MYCO</name>
<dbReference type="RefSeq" id="WP_214091418.1">
    <property type="nucleotide sequence ID" value="NZ_JAHCLR010000003.1"/>
</dbReference>
<gene>
    <name evidence="2" type="ORF">KIH27_02950</name>
</gene>
<reference evidence="2 3" key="1">
    <citation type="submission" date="2021-05" db="EMBL/GenBank/DDBJ databases">
        <title>Mycobacterium acidophilum sp. nov., an extremely acid-tolerant member of the genus Mycobacterium.</title>
        <authorList>
            <person name="Xia J."/>
        </authorList>
    </citation>
    <scope>NUCLEOTIDE SEQUENCE [LARGE SCALE GENOMIC DNA]</scope>
    <source>
        <strain evidence="2 3">M1</strain>
    </source>
</reference>
<feature type="domain" description="TnsA endonuclease N-terminal" evidence="1">
    <location>
        <begin position="81"/>
        <end position="156"/>
    </location>
</feature>
<sequence>MARGQLSATQCHYVSAGGDEQSTTVGKVQLASVVQGLPVRPIRSFAGQRHYPGLFWSMTTKSHLGYESLLERDRLLLADFDSDVVGIAAQPLWLVGEDNGAARRHVPDLLLARRDGSFVVVDVKPADMLTHPKVSAVFAWTSRVCASQQWRYEVWTGADPIVLANVRQMAAGRRGEFVDGASVAAVRSAIRPGLTFGQLESAARRPRWAVRRAMLWLLWRHELRTDLTRPLSPDSIVEIAVPS</sequence>
<comment type="caution">
    <text evidence="2">The sequence shown here is derived from an EMBL/GenBank/DDBJ whole genome shotgun (WGS) entry which is preliminary data.</text>
</comment>
<dbReference type="Proteomes" id="UP001519535">
    <property type="component" value="Unassembled WGS sequence"/>
</dbReference>
<evidence type="ECO:0000259" key="1">
    <source>
        <dbReference type="Pfam" id="PF08722"/>
    </source>
</evidence>
<protein>
    <submittedName>
        <fullName evidence="2">TnsA-like heteromeric transposase endonuclease subunit</fullName>
    </submittedName>
</protein>
<evidence type="ECO:0000313" key="3">
    <source>
        <dbReference type="Proteomes" id="UP001519535"/>
    </source>
</evidence>
<evidence type="ECO:0000313" key="2">
    <source>
        <dbReference type="EMBL" id="MBS9532542.1"/>
    </source>
</evidence>
<proteinExistence type="predicted"/>
<dbReference type="InterPro" id="IPR014833">
    <property type="entry name" value="TnsA_N"/>
</dbReference>
<organism evidence="2 3">
    <name type="scientific">Mycolicibacter acidiphilus</name>
    <dbReference type="NCBI Taxonomy" id="2835306"/>
    <lineage>
        <taxon>Bacteria</taxon>
        <taxon>Bacillati</taxon>
        <taxon>Actinomycetota</taxon>
        <taxon>Actinomycetes</taxon>
        <taxon>Mycobacteriales</taxon>
        <taxon>Mycobacteriaceae</taxon>
        <taxon>Mycolicibacter</taxon>
    </lineage>
</organism>
<keyword evidence="3" id="KW-1185">Reference proteome</keyword>
<accession>A0ABS5REZ1</accession>
<dbReference type="EMBL" id="JAHCLR010000003">
    <property type="protein sequence ID" value="MBS9532542.1"/>
    <property type="molecule type" value="Genomic_DNA"/>
</dbReference>